<name>M4BJH0_HYAAE</name>
<feature type="transmembrane region" description="Helical" evidence="11">
    <location>
        <begin position="167"/>
        <end position="195"/>
    </location>
</feature>
<keyword evidence="6 11" id="KW-0812">Transmembrane</keyword>
<reference evidence="13" key="1">
    <citation type="journal article" date="2010" name="Science">
        <title>Signatures of adaptation to obligate biotrophy in the Hyaloperonospora arabidopsidis genome.</title>
        <authorList>
            <person name="Baxter L."/>
            <person name="Tripathy S."/>
            <person name="Ishaque N."/>
            <person name="Boot N."/>
            <person name="Cabral A."/>
            <person name="Kemen E."/>
            <person name="Thines M."/>
            <person name="Ah-Fong A."/>
            <person name="Anderson R."/>
            <person name="Badejoko W."/>
            <person name="Bittner-Eddy P."/>
            <person name="Boore J.L."/>
            <person name="Chibucos M.C."/>
            <person name="Coates M."/>
            <person name="Dehal P."/>
            <person name="Delehaunty K."/>
            <person name="Dong S."/>
            <person name="Downton P."/>
            <person name="Dumas B."/>
            <person name="Fabro G."/>
            <person name="Fronick C."/>
            <person name="Fuerstenberg S.I."/>
            <person name="Fulton L."/>
            <person name="Gaulin E."/>
            <person name="Govers F."/>
            <person name="Hughes L."/>
            <person name="Humphray S."/>
            <person name="Jiang R.H."/>
            <person name="Judelson H."/>
            <person name="Kamoun S."/>
            <person name="Kyung K."/>
            <person name="Meijer H."/>
            <person name="Minx P."/>
            <person name="Morris P."/>
            <person name="Nelson J."/>
            <person name="Phuntumart V."/>
            <person name="Qutob D."/>
            <person name="Rehmany A."/>
            <person name="Rougon-Cardoso A."/>
            <person name="Ryden P."/>
            <person name="Torto-Alalibo T."/>
            <person name="Studholme D."/>
            <person name="Wang Y."/>
            <person name="Win J."/>
            <person name="Wood J."/>
            <person name="Clifton S.W."/>
            <person name="Rogers J."/>
            <person name="Van den Ackerveken G."/>
            <person name="Jones J.D."/>
            <person name="McDowell J.M."/>
            <person name="Beynon J."/>
            <person name="Tyler B.M."/>
        </authorList>
    </citation>
    <scope>NUCLEOTIDE SEQUENCE [LARGE SCALE GENOMIC DNA]</scope>
    <source>
        <strain evidence="13">Emoy2</strain>
    </source>
</reference>
<dbReference type="PANTHER" id="PTHR22760">
    <property type="entry name" value="GLYCOSYLTRANSFERASE"/>
    <property type="match status" value="1"/>
</dbReference>
<dbReference type="EC" id="2.4.1.-" evidence="11"/>
<dbReference type="Pfam" id="PF03901">
    <property type="entry name" value="Glyco_transf_22"/>
    <property type="match status" value="1"/>
</dbReference>
<dbReference type="HOGENOM" id="CLU_022957_0_0_1"/>
<dbReference type="VEuPathDB" id="FungiDB:HpaG806548"/>
<keyword evidence="9 11" id="KW-0472">Membrane</keyword>
<dbReference type="PANTHER" id="PTHR22760:SF3">
    <property type="entry name" value="GPI MANNOSYLTRANSFERASE 4"/>
    <property type="match status" value="1"/>
</dbReference>
<reference evidence="12" key="2">
    <citation type="submission" date="2015-06" db="UniProtKB">
        <authorList>
            <consortium name="EnsemblProtists"/>
        </authorList>
    </citation>
    <scope>IDENTIFICATION</scope>
    <source>
        <strain evidence="12">Emoy2</strain>
    </source>
</reference>
<keyword evidence="13" id="KW-1185">Reference proteome</keyword>
<comment type="subcellular location">
    <subcellularLocation>
        <location evidence="1 11">Endoplasmic reticulum membrane</location>
        <topology evidence="1 11">Multi-pass membrane protein</topology>
    </subcellularLocation>
</comment>
<evidence type="ECO:0000256" key="1">
    <source>
        <dbReference type="ARBA" id="ARBA00004477"/>
    </source>
</evidence>
<evidence type="ECO:0000256" key="5">
    <source>
        <dbReference type="ARBA" id="ARBA00022679"/>
    </source>
</evidence>
<dbReference type="Proteomes" id="UP000011713">
    <property type="component" value="Unassembled WGS sequence"/>
</dbReference>
<dbReference type="STRING" id="559515.M4BJH0"/>
<accession>M4BJH0</accession>
<evidence type="ECO:0000256" key="7">
    <source>
        <dbReference type="ARBA" id="ARBA00022824"/>
    </source>
</evidence>
<keyword evidence="7 11" id="KW-0256">Endoplasmic reticulum</keyword>
<evidence type="ECO:0000256" key="2">
    <source>
        <dbReference type="ARBA" id="ARBA00004687"/>
    </source>
</evidence>
<proteinExistence type="inferred from homology"/>
<dbReference type="eggNOG" id="KOG4123">
    <property type="taxonomic scope" value="Eukaryota"/>
</dbReference>
<evidence type="ECO:0000256" key="10">
    <source>
        <dbReference type="ARBA" id="ARBA00038466"/>
    </source>
</evidence>
<evidence type="ECO:0000256" key="11">
    <source>
        <dbReference type="RuleBase" id="RU363075"/>
    </source>
</evidence>
<dbReference type="InParanoid" id="M4BJH0"/>
<keyword evidence="5" id="KW-0808">Transferase</keyword>
<evidence type="ECO:0000313" key="12">
    <source>
        <dbReference type="EnsemblProtists" id="HpaP806548"/>
    </source>
</evidence>
<comment type="pathway">
    <text evidence="2">Glycolipid biosynthesis; glycosylphosphatidylinositol-anchor biosynthesis.</text>
</comment>
<dbReference type="EMBL" id="JH598326">
    <property type="status" value="NOT_ANNOTATED_CDS"/>
    <property type="molecule type" value="Genomic_DNA"/>
</dbReference>
<feature type="transmembrane region" description="Helical" evidence="11">
    <location>
        <begin position="277"/>
        <end position="294"/>
    </location>
</feature>
<comment type="similarity">
    <text evidence="10">Belongs to the glycosyltransferase 22 family. PIGZ subfamily.</text>
</comment>
<evidence type="ECO:0000256" key="3">
    <source>
        <dbReference type="ARBA" id="ARBA00022502"/>
    </source>
</evidence>
<protein>
    <recommendedName>
        <fullName evidence="11">Mannosyltransferase</fullName>
        <ecNumber evidence="11">2.4.1.-</ecNumber>
    </recommendedName>
</protein>
<organism evidence="12 13">
    <name type="scientific">Hyaloperonospora arabidopsidis (strain Emoy2)</name>
    <name type="common">Downy mildew agent</name>
    <name type="synonym">Peronospora arabidopsidis</name>
    <dbReference type="NCBI Taxonomy" id="559515"/>
    <lineage>
        <taxon>Eukaryota</taxon>
        <taxon>Sar</taxon>
        <taxon>Stramenopiles</taxon>
        <taxon>Oomycota</taxon>
        <taxon>Peronosporomycetes</taxon>
        <taxon>Peronosporales</taxon>
        <taxon>Peronosporaceae</taxon>
        <taxon>Hyaloperonospora</taxon>
    </lineage>
</organism>
<evidence type="ECO:0000256" key="6">
    <source>
        <dbReference type="ARBA" id="ARBA00022692"/>
    </source>
</evidence>
<dbReference type="InterPro" id="IPR005599">
    <property type="entry name" value="GPI_mannosylTrfase"/>
</dbReference>
<dbReference type="GO" id="GO:0006506">
    <property type="term" value="P:GPI anchor biosynthetic process"/>
    <property type="evidence" value="ECO:0007669"/>
    <property type="project" value="UniProtKB-KW"/>
</dbReference>
<dbReference type="EnsemblProtists" id="HpaT806548">
    <property type="protein sequence ID" value="HpaP806548"/>
    <property type="gene ID" value="HpaG806548"/>
</dbReference>
<evidence type="ECO:0000256" key="4">
    <source>
        <dbReference type="ARBA" id="ARBA00022676"/>
    </source>
</evidence>
<evidence type="ECO:0000256" key="8">
    <source>
        <dbReference type="ARBA" id="ARBA00022989"/>
    </source>
</evidence>
<dbReference type="GO" id="GO:0005789">
    <property type="term" value="C:endoplasmic reticulum membrane"/>
    <property type="evidence" value="ECO:0007669"/>
    <property type="project" value="UniProtKB-SubCell"/>
</dbReference>
<feature type="transmembrane region" description="Helical" evidence="11">
    <location>
        <begin position="329"/>
        <end position="348"/>
    </location>
</feature>
<sequence length="514" mass="57095">MVHPDEFFQSQEVIARHFLPKTSALRRELVVPWEFELPTPNRSIVIPTTIQDTGATGGRVIRMASSHHKAEVRREKQEKALLLFASSWPTLVFLCRPFSNTLESLALALCFAALFLVNPVSDTYWLDFELLKVSVFFFPLGLELVRQQDAQLLQAARKKEGVLALSLVHRFVSTLGVCLQGFVAFLMWAILFVVVDTLYYRPEVLSDESNTSLLKNIGSNAVIAPINNLLYNTRYDNLELHGVHPRVTHLALNMPMLFGPLFFIFLVCCIRLPDRTFFGTACVLFPLICLSLAPHQEPRFMLPAIVPLHIFAVSSDNRSASCLLTEHKLGILLWIVFNCALTLFFGVLHQGGVVPMLLLLSAIASTSVENSTTALSWLTSFCNFDGADNVTMGMLGSVPLVFAKTYMPPRFLLTGVTVAPAFQVIDLAGKNTINDLAELLSVDKADQLSEEHRVTVFMVLPASVDFRDMVSESSMLISSMSRLGGCGPHVSTEDFAFDKPFSLELYAVTLTART</sequence>
<keyword evidence="4 11" id="KW-0328">Glycosyltransferase</keyword>
<dbReference type="AlphaFoldDB" id="M4BJH0"/>
<comment type="caution">
    <text evidence="11">Lacks conserved residue(s) required for the propagation of feature annotation.</text>
</comment>
<evidence type="ECO:0000313" key="13">
    <source>
        <dbReference type="Proteomes" id="UP000011713"/>
    </source>
</evidence>
<evidence type="ECO:0000256" key="9">
    <source>
        <dbReference type="ARBA" id="ARBA00023136"/>
    </source>
</evidence>
<dbReference type="GO" id="GO:0000026">
    <property type="term" value="F:alpha-1,2-mannosyltransferase activity"/>
    <property type="evidence" value="ECO:0007669"/>
    <property type="project" value="TreeGrafter"/>
</dbReference>
<keyword evidence="8 11" id="KW-1133">Transmembrane helix</keyword>
<keyword evidence="3" id="KW-0337">GPI-anchor biosynthesis</keyword>
<feature type="transmembrane region" description="Helical" evidence="11">
    <location>
        <begin position="250"/>
        <end position="270"/>
    </location>
</feature>